<protein>
    <submittedName>
        <fullName evidence="1">Secreted protein</fullName>
    </submittedName>
</protein>
<dbReference type="Pfam" id="PF06764">
    <property type="entry name" value="DUF1223"/>
    <property type="match status" value="1"/>
</dbReference>
<keyword evidence="2" id="KW-1185">Reference proteome</keyword>
<comment type="caution">
    <text evidence="1">The sequence shown here is derived from an EMBL/GenBank/DDBJ whole genome shotgun (WGS) entry which is preliminary data.</text>
</comment>
<evidence type="ECO:0000313" key="2">
    <source>
        <dbReference type="Proteomes" id="UP000020218"/>
    </source>
</evidence>
<dbReference type="InterPro" id="IPR036249">
    <property type="entry name" value="Thioredoxin-like_sf"/>
</dbReference>
<dbReference type="PANTHER" id="PTHR36057:SF1">
    <property type="entry name" value="LIPOPROTEIN LIPID ATTACHMENT SITE-LIKE PROTEIN, PUTATIVE (DUF1223)-RELATED"/>
    <property type="match status" value="1"/>
</dbReference>
<proteinExistence type="predicted"/>
<sequence length="315" mass="33925">MGARLGLLAPRCKDSPPLADQSASTLVETRMPRSVAFALLLLAALARAAAAHAAPPAACERSSPPHTVALVELYTSEGCSSCPPADRWLSGLTARYAPDRIVPLSLHVDYWDYIGWQDPYAQRQFGERQRDLSRFATSPSIYTPEVFVGMRELRNWHDPLTFDRRLQEINRQPAGAQIRLAMRGVAARSIEATASFSLADGATGRSGLQGVLVLYEDGLSSSVQRGENRGALLQHDRVVRFWSAPLPLRPGHAAQSLRQTLPLAADWNPARLGLAAFVQDVRSGEVLQAVSLPACSALCGTPAIGNSPCNPANGV</sequence>
<dbReference type="AlphaFoldDB" id="A0A011N2S3"/>
<dbReference type="SUPFAM" id="SSF52833">
    <property type="entry name" value="Thioredoxin-like"/>
    <property type="match status" value="1"/>
</dbReference>
<dbReference type="PANTHER" id="PTHR36057">
    <property type="match status" value="1"/>
</dbReference>
<reference evidence="1" key="1">
    <citation type="submission" date="2014-02" db="EMBL/GenBank/DDBJ databases">
        <title>Expanding our view of genomic diversity in Candidatus Accumulibacter clades.</title>
        <authorList>
            <person name="Skennerton C.T."/>
            <person name="Barr J.J."/>
            <person name="Slater F.R."/>
            <person name="Bond P.L."/>
            <person name="Tyson G.W."/>
        </authorList>
    </citation>
    <scope>NUCLEOTIDE SEQUENCE [LARGE SCALE GENOMIC DNA]</scope>
</reference>
<dbReference type="EMBL" id="JFAX01000002">
    <property type="protein sequence ID" value="EXI69191.1"/>
    <property type="molecule type" value="Genomic_DNA"/>
</dbReference>
<evidence type="ECO:0000313" key="1">
    <source>
        <dbReference type="EMBL" id="EXI69191.1"/>
    </source>
</evidence>
<dbReference type="Proteomes" id="UP000020218">
    <property type="component" value="Unassembled WGS sequence"/>
</dbReference>
<dbReference type="STRING" id="1454001.AW08_00398"/>
<name>A0A011N2S3_9PROT</name>
<dbReference type="InterPro" id="IPR010634">
    <property type="entry name" value="DUF1223"/>
</dbReference>
<accession>A0A011N2S3</accession>
<gene>
    <name evidence="1" type="ORF">AW08_00398</name>
</gene>
<dbReference type="PATRIC" id="fig|1454001.3.peg.660"/>
<organism evidence="1 2">
    <name type="scientific">Candidatus Accumulibacter adjunctus</name>
    <dbReference type="NCBI Taxonomy" id="1454001"/>
    <lineage>
        <taxon>Bacteria</taxon>
        <taxon>Pseudomonadati</taxon>
        <taxon>Pseudomonadota</taxon>
        <taxon>Betaproteobacteria</taxon>
        <taxon>Candidatus Accumulibacter</taxon>
    </lineage>
</organism>